<dbReference type="AlphaFoldDB" id="A0A1S1KI38"/>
<comment type="caution">
    <text evidence="2">The sequence shown here is derived from an EMBL/GenBank/DDBJ whole genome shotgun (WGS) entry which is preliminary data.</text>
</comment>
<evidence type="ECO:0000313" key="3">
    <source>
        <dbReference type="Proteomes" id="UP000179636"/>
    </source>
</evidence>
<protein>
    <submittedName>
        <fullName evidence="2">Uncharacterized protein</fullName>
    </submittedName>
</protein>
<gene>
    <name evidence="2" type="ORF">BKG61_07005</name>
</gene>
<reference evidence="2 3" key="1">
    <citation type="submission" date="2016-10" db="EMBL/GenBank/DDBJ databases">
        <title>Evaluation of Human, Animal and Environmental Mycobacterium chelonae Isolates by Core Genome Phylogenomic Analysis, Targeted Gene Comparison, and Anti-microbial Susceptibility Patterns: A Tale of Mistaken Identities.</title>
        <authorList>
            <person name="Fogelson S.B."/>
            <person name="Camus A.C."/>
            <person name="Lorenz W."/>
            <person name="Vasireddy R."/>
            <person name="Vasireddy S."/>
            <person name="Smith T."/>
            <person name="Brown-Elliott B.A."/>
            <person name="Wallace R.J.Jr."/>
            <person name="Hasan N.A."/>
            <person name="Reischl U."/>
            <person name="Sanchez S."/>
        </authorList>
    </citation>
    <scope>NUCLEOTIDE SEQUENCE [LARGE SCALE GENOMIC DNA]</scope>
    <source>
        <strain evidence="2 3">24999</strain>
    </source>
</reference>
<feature type="region of interest" description="Disordered" evidence="1">
    <location>
        <begin position="1"/>
        <end position="24"/>
    </location>
</feature>
<sequence>MKTGGRVKEMNLGDRDVNDDYGYTEASYPQSEAGFYHYAGSWTQAKFDKPDRPVEPGDIIPHYWLQNSDDAVMFGDATGITRPHPAWHEKVSRVLAEAWDNGEIQGLAEQFIALSPKIALHNGQLLIRQGANALWRGTDYYDVPDNGGGLVGPPPPIN</sequence>
<name>A0A1S1KI38_9MYCO</name>
<dbReference type="Proteomes" id="UP000179636">
    <property type="component" value="Unassembled WGS sequence"/>
</dbReference>
<feature type="compositionally biased region" description="Basic and acidic residues" evidence="1">
    <location>
        <begin position="1"/>
        <end position="18"/>
    </location>
</feature>
<accession>A0A1Q9W358</accession>
<evidence type="ECO:0000313" key="2">
    <source>
        <dbReference type="EMBL" id="OHU05622.1"/>
    </source>
</evidence>
<proteinExistence type="predicted"/>
<organism evidence="2 3">
    <name type="scientific">Mycobacterium syngnathidarum</name>
    <dbReference type="NCBI Taxonomy" id="1908205"/>
    <lineage>
        <taxon>Bacteria</taxon>
        <taxon>Bacillati</taxon>
        <taxon>Actinomycetota</taxon>
        <taxon>Actinomycetes</taxon>
        <taxon>Mycobacteriales</taxon>
        <taxon>Mycobacteriaceae</taxon>
        <taxon>Mycobacterium</taxon>
    </lineage>
</organism>
<keyword evidence="3" id="KW-1185">Reference proteome</keyword>
<accession>A0A1S1KI38</accession>
<dbReference type="STRING" id="1908205.BKG60_26040"/>
<evidence type="ECO:0000256" key="1">
    <source>
        <dbReference type="SAM" id="MobiDB-lite"/>
    </source>
</evidence>
<dbReference type="EMBL" id="MLHV01000005">
    <property type="protein sequence ID" value="OHU05622.1"/>
    <property type="molecule type" value="Genomic_DNA"/>
</dbReference>